<evidence type="ECO:0000313" key="11">
    <source>
        <dbReference type="Proteomes" id="UP000019804"/>
    </source>
</evidence>
<evidence type="ECO:0000259" key="9">
    <source>
        <dbReference type="PROSITE" id="PS50011"/>
    </source>
</evidence>
<organism evidence="10 11">
    <name type="scientific">Aspergillus ruber (strain CBS 135680)</name>
    <dbReference type="NCBI Taxonomy" id="1388766"/>
    <lineage>
        <taxon>Eukaryota</taxon>
        <taxon>Fungi</taxon>
        <taxon>Dikarya</taxon>
        <taxon>Ascomycota</taxon>
        <taxon>Pezizomycotina</taxon>
        <taxon>Eurotiomycetes</taxon>
        <taxon>Eurotiomycetidae</taxon>
        <taxon>Eurotiales</taxon>
        <taxon>Aspergillaceae</taxon>
        <taxon>Aspergillus</taxon>
        <taxon>Aspergillus subgen. Aspergillus</taxon>
    </lineage>
</organism>
<dbReference type="EC" id="2.7.11.1" evidence="1"/>
<dbReference type="GO" id="GO:0004674">
    <property type="term" value="F:protein serine/threonine kinase activity"/>
    <property type="evidence" value="ECO:0007669"/>
    <property type="project" value="UniProtKB-KW"/>
</dbReference>
<evidence type="ECO:0000256" key="2">
    <source>
        <dbReference type="ARBA" id="ARBA00022527"/>
    </source>
</evidence>
<dbReference type="GeneID" id="63701828"/>
<dbReference type="HOGENOM" id="CLU_000288_81_1_1"/>
<keyword evidence="6" id="KW-0067">ATP-binding</keyword>
<dbReference type="InterPro" id="IPR000719">
    <property type="entry name" value="Prot_kinase_dom"/>
</dbReference>
<sequence>MVGSSRLTTRLDAYHPVFALDQSSSLLLPQPPPREYKCYYPAKPREIINDHYQLLVKVGRGRHSTVWLARDAKRHVLSLSISERKMALRINNTRNPGIRNRERDIEKHIALQNPSHPGHMFNRSWLESFEVEISEGNHQFLVYKPMLEPLCIFPLRFVNGRSIYSRYLARLDYLRRECKVLHTYLKLDNILLATEDKTFFLNLSKRILPKSPWITNEPITGRSVYRCQMDLDPINVKEVNKMLPKSIDFGLARKLDSGNLFVETIGIYPIQPNHYCDPEVILCYGWDFSVDFWKLGVWRIIERTWLFRQVHETDGCHDIKVDLVGVTVLLSSPPIELLNRSHLMSQSPQGYYDGPFFNDESEFLHESLIPARTLGLAIPSSMEGEEREGFLSFIICMLTWLPEDKGTARESF</sequence>
<dbReference type="InterPro" id="IPR051334">
    <property type="entry name" value="SRPK"/>
</dbReference>
<keyword evidence="2" id="KW-0723">Serine/threonine-protein kinase</keyword>
<evidence type="ECO:0000256" key="1">
    <source>
        <dbReference type="ARBA" id="ARBA00012513"/>
    </source>
</evidence>
<evidence type="ECO:0000313" key="10">
    <source>
        <dbReference type="EMBL" id="EYE91055.1"/>
    </source>
</evidence>
<dbReference type="AlphaFoldDB" id="A0A017S4I1"/>
<protein>
    <recommendedName>
        <fullName evidence="1">non-specific serine/threonine protein kinase</fullName>
        <ecNumber evidence="1">2.7.11.1</ecNumber>
    </recommendedName>
</protein>
<dbReference type="Gene3D" id="3.30.200.20">
    <property type="entry name" value="Phosphorylase Kinase, domain 1"/>
    <property type="match status" value="1"/>
</dbReference>
<dbReference type="GO" id="GO:0000245">
    <property type="term" value="P:spliceosomal complex assembly"/>
    <property type="evidence" value="ECO:0007669"/>
    <property type="project" value="TreeGrafter"/>
</dbReference>
<evidence type="ECO:0000256" key="8">
    <source>
        <dbReference type="ARBA" id="ARBA00048679"/>
    </source>
</evidence>
<dbReference type="OrthoDB" id="5979581at2759"/>
<proteinExistence type="predicted"/>
<evidence type="ECO:0000256" key="5">
    <source>
        <dbReference type="ARBA" id="ARBA00022777"/>
    </source>
</evidence>
<dbReference type="GO" id="GO:0050684">
    <property type="term" value="P:regulation of mRNA processing"/>
    <property type="evidence" value="ECO:0007669"/>
    <property type="project" value="TreeGrafter"/>
</dbReference>
<accession>A0A017S4I1</accession>
<feature type="domain" description="Protein kinase" evidence="9">
    <location>
        <begin position="52"/>
        <end position="412"/>
    </location>
</feature>
<keyword evidence="11" id="KW-1185">Reference proteome</keyword>
<reference evidence="11" key="1">
    <citation type="journal article" date="2014" name="Nat. Commun.">
        <title>Genomic adaptations of the halophilic Dead Sea filamentous fungus Eurotium rubrum.</title>
        <authorList>
            <person name="Kis-Papo T."/>
            <person name="Weig A.R."/>
            <person name="Riley R."/>
            <person name="Persoh D."/>
            <person name="Salamov A."/>
            <person name="Sun H."/>
            <person name="Lipzen A."/>
            <person name="Wasser S.P."/>
            <person name="Rambold G."/>
            <person name="Grigoriev I.V."/>
            <person name="Nevo E."/>
        </authorList>
    </citation>
    <scope>NUCLEOTIDE SEQUENCE [LARGE SCALE GENOMIC DNA]</scope>
    <source>
        <strain evidence="11">CBS 135680</strain>
    </source>
</reference>
<dbReference type="Gene3D" id="1.10.510.10">
    <property type="entry name" value="Transferase(Phosphotransferase) domain 1"/>
    <property type="match status" value="1"/>
</dbReference>
<gene>
    <name evidence="10" type="ORF">EURHEDRAFT_518687</name>
</gene>
<dbReference type="SMART" id="SM00220">
    <property type="entry name" value="S_TKc"/>
    <property type="match status" value="1"/>
</dbReference>
<dbReference type="GO" id="GO:0005524">
    <property type="term" value="F:ATP binding"/>
    <property type="evidence" value="ECO:0007669"/>
    <property type="project" value="UniProtKB-KW"/>
</dbReference>
<evidence type="ECO:0000256" key="7">
    <source>
        <dbReference type="ARBA" id="ARBA00047899"/>
    </source>
</evidence>
<keyword evidence="3" id="KW-0808">Transferase</keyword>
<keyword evidence="4" id="KW-0547">Nucleotide-binding</keyword>
<dbReference type="PANTHER" id="PTHR47634">
    <property type="entry name" value="PROTEIN KINASE DOMAIN-CONTAINING PROTEIN-RELATED"/>
    <property type="match status" value="1"/>
</dbReference>
<name>A0A017S4I1_ASPRC</name>
<dbReference type="SUPFAM" id="SSF56112">
    <property type="entry name" value="Protein kinase-like (PK-like)"/>
    <property type="match status" value="1"/>
</dbReference>
<dbReference type="PROSITE" id="PS50011">
    <property type="entry name" value="PROTEIN_KINASE_DOM"/>
    <property type="match status" value="1"/>
</dbReference>
<comment type="catalytic activity">
    <reaction evidence="8">
        <text>L-seryl-[protein] + ATP = O-phospho-L-seryl-[protein] + ADP + H(+)</text>
        <dbReference type="Rhea" id="RHEA:17989"/>
        <dbReference type="Rhea" id="RHEA-COMP:9863"/>
        <dbReference type="Rhea" id="RHEA-COMP:11604"/>
        <dbReference type="ChEBI" id="CHEBI:15378"/>
        <dbReference type="ChEBI" id="CHEBI:29999"/>
        <dbReference type="ChEBI" id="CHEBI:30616"/>
        <dbReference type="ChEBI" id="CHEBI:83421"/>
        <dbReference type="ChEBI" id="CHEBI:456216"/>
        <dbReference type="EC" id="2.7.11.1"/>
    </reaction>
</comment>
<dbReference type="STRING" id="1388766.A0A017S4I1"/>
<evidence type="ECO:0000256" key="6">
    <source>
        <dbReference type="ARBA" id="ARBA00022840"/>
    </source>
</evidence>
<evidence type="ECO:0000256" key="4">
    <source>
        <dbReference type="ARBA" id="ARBA00022741"/>
    </source>
</evidence>
<dbReference type="InterPro" id="IPR011009">
    <property type="entry name" value="Kinase-like_dom_sf"/>
</dbReference>
<dbReference type="Proteomes" id="UP000019804">
    <property type="component" value="Unassembled WGS sequence"/>
</dbReference>
<keyword evidence="5 10" id="KW-0418">Kinase</keyword>
<dbReference type="PANTHER" id="PTHR47634:SF9">
    <property type="entry name" value="PROTEIN KINASE DOMAIN-CONTAINING PROTEIN-RELATED"/>
    <property type="match status" value="1"/>
</dbReference>
<evidence type="ECO:0000256" key="3">
    <source>
        <dbReference type="ARBA" id="ARBA00022679"/>
    </source>
</evidence>
<dbReference type="EMBL" id="KK088449">
    <property type="protein sequence ID" value="EYE91055.1"/>
    <property type="molecule type" value="Genomic_DNA"/>
</dbReference>
<dbReference type="RefSeq" id="XP_040634745.1">
    <property type="nucleotide sequence ID" value="XM_040786704.1"/>
</dbReference>
<comment type="catalytic activity">
    <reaction evidence="7">
        <text>L-threonyl-[protein] + ATP = O-phospho-L-threonyl-[protein] + ADP + H(+)</text>
        <dbReference type="Rhea" id="RHEA:46608"/>
        <dbReference type="Rhea" id="RHEA-COMP:11060"/>
        <dbReference type="Rhea" id="RHEA-COMP:11605"/>
        <dbReference type="ChEBI" id="CHEBI:15378"/>
        <dbReference type="ChEBI" id="CHEBI:30013"/>
        <dbReference type="ChEBI" id="CHEBI:30616"/>
        <dbReference type="ChEBI" id="CHEBI:61977"/>
        <dbReference type="ChEBI" id="CHEBI:456216"/>
        <dbReference type="EC" id="2.7.11.1"/>
    </reaction>
</comment>